<reference evidence="5 6" key="1">
    <citation type="submission" date="2019-11" db="EMBL/GenBank/DDBJ databases">
        <title>Genome analysis of Rhizobacterium cereale a novel genus and species isolated from maize roots in North Spain.</title>
        <authorList>
            <person name="Menendez E."/>
            <person name="Flores-Felix J.D."/>
            <person name="Ramirez-Bahena M.-H."/>
            <person name="Igual J.M."/>
            <person name="Garcia-Fraile P."/>
            <person name="Peix A."/>
            <person name="Velazquez E."/>
        </authorList>
    </citation>
    <scope>NUCLEOTIDE SEQUENCE [LARGE SCALE GENOMIC DNA]</scope>
    <source>
        <strain evidence="5 6">RZME27</strain>
    </source>
</reference>
<dbReference type="Proteomes" id="UP000435138">
    <property type="component" value="Unassembled WGS sequence"/>
</dbReference>
<keyword evidence="2" id="KW-0328">Glycosyltransferase</keyword>
<evidence type="ECO:0000313" key="6">
    <source>
        <dbReference type="Proteomes" id="UP000435138"/>
    </source>
</evidence>
<dbReference type="Pfam" id="PF00534">
    <property type="entry name" value="Glycos_transf_1"/>
    <property type="match status" value="1"/>
</dbReference>
<evidence type="ECO:0000256" key="2">
    <source>
        <dbReference type="ARBA" id="ARBA00022676"/>
    </source>
</evidence>
<dbReference type="GO" id="GO:0016757">
    <property type="term" value="F:glycosyltransferase activity"/>
    <property type="evidence" value="ECO:0007669"/>
    <property type="project" value="UniProtKB-KW"/>
</dbReference>
<dbReference type="SUPFAM" id="SSF53756">
    <property type="entry name" value="UDP-Glycosyltransferase/glycogen phosphorylase"/>
    <property type="match status" value="1"/>
</dbReference>
<accession>A0A6A8AE91</accession>
<name>A0A6A8AE91_9HYPH</name>
<protein>
    <submittedName>
        <fullName evidence="5">Glycosyltransferase</fullName>
    </submittedName>
</protein>
<keyword evidence="3 5" id="KW-0808">Transferase</keyword>
<keyword evidence="6" id="KW-1185">Reference proteome</keyword>
<dbReference type="CDD" id="cd03801">
    <property type="entry name" value="GT4_PimA-like"/>
    <property type="match status" value="1"/>
</dbReference>
<feature type="domain" description="Glycosyl transferase family 1" evidence="4">
    <location>
        <begin position="164"/>
        <end position="335"/>
    </location>
</feature>
<gene>
    <name evidence="5" type="ORF">GAO09_26765</name>
</gene>
<dbReference type="InterPro" id="IPR001296">
    <property type="entry name" value="Glyco_trans_1"/>
</dbReference>
<evidence type="ECO:0000256" key="1">
    <source>
        <dbReference type="ARBA" id="ARBA00009481"/>
    </source>
</evidence>
<comment type="caution">
    <text evidence="5">The sequence shown here is derived from an EMBL/GenBank/DDBJ whole genome shotgun (WGS) entry which is preliminary data.</text>
</comment>
<dbReference type="EMBL" id="WIXI01000051">
    <property type="protein sequence ID" value="MQY49633.1"/>
    <property type="molecule type" value="Genomic_DNA"/>
</dbReference>
<organism evidence="5 6">
    <name type="scientific">Endobacterium cereale</name>
    <dbReference type="NCBI Taxonomy" id="2663029"/>
    <lineage>
        <taxon>Bacteria</taxon>
        <taxon>Pseudomonadati</taxon>
        <taxon>Pseudomonadota</taxon>
        <taxon>Alphaproteobacteria</taxon>
        <taxon>Hyphomicrobiales</taxon>
        <taxon>Rhizobiaceae</taxon>
        <taxon>Endobacterium</taxon>
    </lineage>
</organism>
<proteinExistence type="inferred from homology"/>
<dbReference type="Gene3D" id="3.40.50.2000">
    <property type="entry name" value="Glycogen Phosphorylase B"/>
    <property type="match status" value="2"/>
</dbReference>
<evidence type="ECO:0000259" key="4">
    <source>
        <dbReference type="Pfam" id="PF00534"/>
    </source>
</evidence>
<sequence length="368" mass="40939">MPPETFIVPLTDIRKVRVIAPNFKRRLSGVTSTIIQLLPVQNRQGQQVASLGPGLPATLPFIRFRDLVRLWSKPEDWPVRIWHARRNIEMLPAIVLRDVLRMKIRIVFTSASQRKHSGWTKWLISKMDAVIATSAKTSAYLEVPSTVVLHGISTQRFCPPDDKATAKRACGLPETAKIAGCFGRVRHQKGTDLFVDSMIRLLPNRPDWIAIIAGRATAKHVAFENDLKARVAAAGLADRILFVGEHTNINDWYRALDLFVAPQRWEGFGLTPLEAMATAVPVVATDVGAFSELVVTGEDETGEIIARDDLDAMVTKTAGFMDNERRLLAAGERSRHHATTRFSIEGEAEKLAKIYERAARADPAPRNS</sequence>
<evidence type="ECO:0000256" key="3">
    <source>
        <dbReference type="ARBA" id="ARBA00022679"/>
    </source>
</evidence>
<dbReference type="PANTHER" id="PTHR12526">
    <property type="entry name" value="GLYCOSYLTRANSFERASE"/>
    <property type="match status" value="1"/>
</dbReference>
<dbReference type="AlphaFoldDB" id="A0A6A8AE91"/>
<evidence type="ECO:0000313" key="5">
    <source>
        <dbReference type="EMBL" id="MQY49633.1"/>
    </source>
</evidence>
<comment type="similarity">
    <text evidence="1">Belongs to the glycosyltransferase group 1 family. Glycosyltransferase 4 subfamily.</text>
</comment>
<dbReference type="PANTHER" id="PTHR12526:SF640">
    <property type="entry name" value="COLANIC ACID BIOSYNTHESIS GLYCOSYLTRANSFERASE WCAL-RELATED"/>
    <property type="match status" value="1"/>
</dbReference>